<proteinExistence type="predicted"/>
<organism evidence="1 2">
    <name type="scientific">Araneus ventricosus</name>
    <name type="common">Orbweaver spider</name>
    <name type="synonym">Epeira ventricosa</name>
    <dbReference type="NCBI Taxonomy" id="182803"/>
    <lineage>
        <taxon>Eukaryota</taxon>
        <taxon>Metazoa</taxon>
        <taxon>Ecdysozoa</taxon>
        <taxon>Arthropoda</taxon>
        <taxon>Chelicerata</taxon>
        <taxon>Arachnida</taxon>
        <taxon>Araneae</taxon>
        <taxon>Araneomorphae</taxon>
        <taxon>Entelegynae</taxon>
        <taxon>Araneoidea</taxon>
        <taxon>Araneidae</taxon>
        <taxon>Araneus</taxon>
    </lineage>
</organism>
<accession>A0A4Y2IQJ0</accession>
<dbReference type="Proteomes" id="UP000499080">
    <property type="component" value="Unassembled WGS sequence"/>
</dbReference>
<evidence type="ECO:0000313" key="2">
    <source>
        <dbReference type="Proteomes" id="UP000499080"/>
    </source>
</evidence>
<name>A0A4Y2IQJ0_ARAVE</name>
<keyword evidence="2" id="KW-1185">Reference proteome</keyword>
<dbReference type="AlphaFoldDB" id="A0A4Y2IQJ0"/>
<sequence length="121" mass="13845">MDMSASCWRKTDLNSITAFDNLLLGIRWHLESHNKTEAILHYHNTYKANGHGGPVVRSRLRGRRVPCSKPISTEAPPWNLLHAKYYVDNQMPSRPCAEEVSRGRCQLSCRPWFIITASVPK</sequence>
<gene>
    <name evidence="1" type="ORF">AVEN_138243_1</name>
</gene>
<dbReference type="EMBL" id="BGPR01002823">
    <property type="protein sequence ID" value="GBM79479.1"/>
    <property type="molecule type" value="Genomic_DNA"/>
</dbReference>
<comment type="caution">
    <text evidence="1">The sequence shown here is derived from an EMBL/GenBank/DDBJ whole genome shotgun (WGS) entry which is preliminary data.</text>
</comment>
<protein>
    <submittedName>
        <fullName evidence="1">Uncharacterized protein</fullName>
    </submittedName>
</protein>
<reference evidence="1 2" key="1">
    <citation type="journal article" date="2019" name="Sci. Rep.">
        <title>Orb-weaving spider Araneus ventricosus genome elucidates the spidroin gene catalogue.</title>
        <authorList>
            <person name="Kono N."/>
            <person name="Nakamura H."/>
            <person name="Ohtoshi R."/>
            <person name="Moran D.A.P."/>
            <person name="Shinohara A."/>
            <person name="Yoshida Y."/>
            <person name="Fujiwara M."/>
            <person name="Mori M."/>
            <person name="Tomita M."/>
            <person name="Arakawa K."/>
        </authorList>
    </citation>
    <scope>NUCLEOTIDE SEQUENCE [LARGE SCALE GENOMIC DNA]</scope>
</reference>
<evidence type="ECO:0000313" key="1">
    <source>
        <dbReference type="EMBL" id="GBM79479.1"/>
    </source>
</evidence>